<dbReference type="FunFam" id="1.10.3810.10:FF:000001">
    <property type="entry name" value="Penicillin-binding protein 1A"/>
    <property type="match status" value="1"/>
</dbReference>
<evidence type="ECO:0000256" key="21">
    <source>
        <dbReference type="ARBA" id="ARBA00023268"/>
    </source>
</evidence>
<comment type="catalytic activity">
    <reaction evidence="25">
        <text>[GlcNAc-(1-&gt;4)-Mur2Ac(oyl-L-Ala-gamma-D-Glu-L-Lys-D-Ala-D-Ala)](n)-di-trans,octa-cis-undecaprenyl diphosphate + beta-D-GlcNAc-(1-&gt;4)-Mur2Ac(oyl-L-Ala-gamma-D-Glu-L-Lys-D-Ala-D-Ala)-di-trans,octa-cis-undecaprenyl diphosphate = [GlcNAc-(1-&gt;4)-Mur2Ac(oyl-L-Ala-gamma-D-Glu-L-Lys-D-Ala-D-Ala)](n+1)-di-trans,octa-cis-undecaprenyl diphosphate + di-trans,octa-cis-undecaprenyl diphosphate + H(+)</text>
        <dbReference type="Rhea" id="RHEA:23708"/>
        <dbReference type="Rhea" id="RHEA-COMP:9602"/>
        <dbReference type="Rhea" id="RHEA-COMP:9603"/>
        <dbReference type="ChEBI" id="CHEBI:15378"/>
        <dbReference type="ChEBI" id="CHEBI:58405"/>
        <dbReference type="ChEBI" id="CHEBI:60033"/>
        <dbReference type="ChEBI" id="CHEBI:78435"/>
        <dbReference type="EC" id="2.4.99.28"/>
    </reaction>
</comment>
<evidence type="ECO:0000313" key="31">
    <source>
        <dbReference type="EMBL" id="KAB1438536.1"/>
    </source>
</evidence>
<evidence type="ECO:0000256" key="18">
    <source>
        <dbReference type="ARBA" id="ARBA00022989"/>
    </source>
</evidence>
<dbReference type="GO" id="GO:0071555">
    <property type="term" value="P:cell wall organization"/>
    <property type="evidence" value="ECO:0007669"/>
    <property type="project" value="UniProtKB-KW"/>
</dbReference>
<evidence type="ECO:0000256" key="24">
    <source>
        <dbReference type="ARBA" id="ARBA00044770"/>
    </source>
</evidence>
<dbReference type="Pfam" id="PF00905">
    <property type="entry name" value="Transpeptidase"/>
    <property type="match status" value="1"/>
</dbReference>
<sequence>MAKKRKKKKTPALLKVFLGLSLFILIMGIVTVAGLYATGIGPTVLKLKEEAVRLVKSSSIETFQDSQTTLVYDGNGDQIASLKGDKGIYYLDSKSIPTYVKNAFITIEDKKFYSHKGIDYKAIVRAAISIMKHQTITQGASTITQQLSRNIFLTNRVSWERKVEEIFIALEIEKIYTKSAILEFYINNIYFANGYYGIQAASMGYFSTDVQNLSLSQIAFLAAIPNNPTIYDPKDHIENTLSRRNRILSQMLEDGKITKEAYDEAIQEEIVLNMNQEKSIKHNYAETYIYYSAIRALMEARGFQFKSYFNSREEQSSYQEQYDALYAECQNALYTRGYRVYTSMNMDFQEQLQRAIDDELYAFVSVNDEGIYNMQASATCIDNKTGNVVAIIGGRSQETNGYTLNRAYQSFRQPGSAIKPLIVYAPAFEKGYTPDSVLVDEPIENGPKNYGGGYAGSISLRHAVMKSTNTVAWKLLDEITPTVGLSYLKEMNFAKIEKDDYRNATALGGFTTGVSSLEMAAAFSTLENDGVYRNPTCITKIVASNGEVIYQGNTNTKQIYKENAARMTTDVLTSVMTQGTGRTLSISNMTTAGKTGTTNDNKDGWFVGYSTYYTTSVWVGCDMPREVEGLTGSSYPGRIWRTFMAGIHSDLESIDFTPYANYNSSSKNIKTAKDFNTDVIEDTTNQQDSDASQIPGNEAEHETQIPTAPPDSYFDAQQ</sequence>
<keyword evidence="15" id="KW-0133">Cell shape</keyword>
<dbReference type="UniPathway" id="UPA00219"/>
<dbReference type="SUPFAM" id="SSF56601">
    <property type="entry name" value="beta-lactamase/transpeptidase-like"/>
    <property type="match status" value="1"/>
</dbReference>
<evidence type="ECO:0000256" key="9">
    <source>
        <dbReference type="ARBA" id="ARBA00022645"/>
    </source>
</evidence>
<evidence type="ECO:0000256" key="13">
    <source>
        <dbReference type="ARBA" id="ARBA00022692"/>
    </source>
</evidence>
<comment type="similarity">
    <text evidence="4">In the C-terminal section; belongs to the transpeptidase family.</text>
</comment>
<evidence type="ECO:0000256" key="3">
    <source>
        <dbReference type="ARBA" id="ARBA00004752"/>
    </source>
</evidence>
<keyword evidence="18 28" id="KW-1133">Transmembrane helix</keyword>
<evidence type="ECO:0000256" key="4">
    <source>
        <dbReference type="ARBA" id="ARBA00007090"/>
    </source>
</evidence>
<dbReference type="EMBL" id="WAGX01000005">
    <property type="protein sequence ID" value="KAB1438536.1"/>
    <property type="molecule type" value="Genomic_DNA"/>
</dbReference>
<keyword evidence="13 28" id="KW-0812">Transmembrane</keyword>
<dbReference type="GO" id="GO:0009252">
    <property type="term" value="P:peptidoglycan biosynthetic process"/>
    <property type="evidence" value="ECO:0007669"/>
    <property type="project" value="UniProtKB-UniPathway"/>
</dbReference>
<keyword evidence="11" id="KW-0328">Glycosyltransferase</keyword>
<feature type="domain" description="Penicillin-binding protein transpeptidase" evidence="29">
    <location>
        <begin position="377"/>
        <end position="644"/>
    </location>
</feature>
<evidence type="ECO:0000256" key="6">
    <source>
        <dbReference type="ARBA" id="ARBA00012448"/>
    </source>
</evidence>
<gene>
    <name evidence="31" type="ORF">F7O84_13450</name>
</gene>
<dbReference type="GO" id="GO:0006508">
    <property type="term" value="P:proteolysis"/>
    <property type="evidence" value="ECO:0007669"/>
    <property type="project" value="UniProtKB-KW"/>
</dbReference>
<dbReference type="InterPro" id="IPR023346">
    <property type="entry name" value="Lysozyme-like_dom_sf"/>
</dbReference>
<dbReference type="GO" id="GO:0008360">
    <property type="term" value="P:regulation of cell shape"/>
    <property type="evidence" value="ECO:0007669"/>
    <property type="project" value="UniProtKB-KW"/>
</dbReference>
<comment type="pathway">
    <text evidence="3">Cell wall biogenesis; peptidoglycan biosynthesis.</text>
</comment>
<dbReference type="RefSeq" id="WP_151146142.1">
    <property type="nucleotide sequence ID" value="NZ_WAGX01000005.1"/>
</dbReference>
<dbReference type="InterPro" id="IPR036950">
    <property type="entry name" value="PBP_transglycosylase"/>
</dbReference>
<evidence type="ECO:0000256" key="17">
    <source>
        <dbReference type="ARBA" id="ARBA00022984"/>
    </source>
</evidence>
<evidence type="ECO:0000256" key="19">
    <source>
        <dbReference type="ARBA" id="ARBA00023136"/>
    </source>
</evidence>
<comment type="caution">
    <text evidence="31">The sequence shown here is derived from an EMBL/GenBank/DDBJ whole genome shotgun (WGS) entry which is preliminary data.</text>
</comment>
<evidence type="ECO:0000256" key="25">
    <source>
        <dbReference type="ARBA" id="ARBA00049902"/>
    </source>
</evidence>
<evidence type="ECO:0000256" key="12">
    <source>
        <dbReference type="ARBA" id="ARBA00022679"/>
    </source>
</evidence>
<dbReference type="EC" id="2.4.99.28" evidence="24"/>
<dbReference type="NCBIfam" id="TIGR02074">
    <property type="entry name" value="PBP_1a_fam"/>
    <property type="match status" value="1"/>
</dbReference>
<dbReference type="InterPro" id="IPR012338">
    <property type="entry name" value="Beta-lactam/transpept-like"/>
</dbReference>
<organism evidence="31 32">
    <name type="scientific">Candidatus Galacturonatibacter soehngenii</name>
    <dbReference type="NCBI Taxonomy" id="2307010"/>
    <lineage>
        <taxon>Bacteria</taxon>
        <taxon>Bacillati</taxon>
        <taxon>Bacillota</taxon>
        <taxon>Clostridia</taxon>
        <taxon>Lachnospirales</taxon>
        <taxon>Lachnospiraceae</taxon>
        <taxon>Candidatus Galacturonatibacter</taxon>
    </lineage>
</organism>
<evidence type="ECO:0000256" key="16">
    <source>
        <dbReference type="ARBA" id="ARBA00022968"/>
    </source>
</evidence>
<proteinExistence type="inferred from homology"/>
<dbReference type="GO" id="GO:0046677">
    <property type="term" value="P:response to antibiotic"/>
    <property type="evidence" value="ECO:0007669"/>
    <property type="project" value="UniProtKB-KW"/>
</dbReference>
<evidence type="ECO:0000256" key="23">
    <source>
        <dbReference type="ARBA" id="ARBA00034000"/>
    </source>
</evidence>
<dbReference type="Proteomes" id="UP000461768">
    <property type="component" value="Unassembled WGS sequence"/>
</dbReference>
<dbReference type="OrthoDB" id="9766909at2"/>
<evidence type="ECO:0000256" key="11">
    <source>
        <dbReference type="ARBA" id="ARBA00022676"/>
    </source>
</evidence>
<feature type="domain" description="Glycosyl transferase family 51" evidence="30">
    <location>
        <begin position="79"/>
        <end position="251"/>
    </location>
</feature>
<evidence type="ECO:0000256" key="7">
    <source>
        <dbReference type="ARBA" id="ARBA00018638"/>
    </source>
</evidence>
<dbReference type="GO" id="GO:0008955">
    <property type="term" value="F:peptidoglycan glycosyltransferase activity"/>
    <property type="evidence" value="ECO:0007669"/>
    <property type="project" value="UniProtKB-EC"/>
</dbReference>
<evidence type="ECO:0000256" key="10">
    <source>
        <dbReference type="ARBA" id="ARBA00022670"/>
    </source>
</evidence>
<keyword evidence="22" id="KW-0961">Cell wall biogenesis/degradation</keyword>
<keyword evidence="20" id="KW-0046">Antibiotic resistance</keyword>
<feature type="transmembrane region" description="Helical" evidence="28">
    <location>
        <begin position="12"/>
        <end position="37"/>
    </location>
</feature>
<dbReference type="InterPro" id="IPR001460">
    <property type="entry name" value="PCN-bd_Tpept"/>
</dbReference>
<evidence type="ECO:0000256" key="22">
    <source>
        <dbReference type="ARBA" id="ARBA00023316"/>
    </source>
</evidence>
<dbReference type="InterPro" id="IPR050396">
    <property type="entry name" value="Glycosyltr_51/Transpeptidase"/>
</dbReference>
<keyword evidence="9" id="KW-0121">Carboxypeptidase</keyword>
<evidence type="ECO:0000256" key="26">
    <source>
        <dbReference type="ARBA" id="ARBA00060592"/>
    </source>
</evidence>
<dbReference type="GO" id="GO:0008658">
    <property type="term" value="F:penicillin binding"/>
    <property type="evidence" value="ECO:0007669"/>
    <property type="project" value="InterPro"/>
</dbReference>
<dbReference type="GO" id="GO:0009002">
    <property type="term" value="F:serine-type D-Ala-D-Ala carboxypeptidase activity"/>
    <property type="evidence" value="ECO:0007669"/>
    <property type="project" value="UniProtKB-EC"/>
</dbReference>
<evidence type="ECO:0000256" key="1">
    <source>
        <dbReference type="ARBA" id="ARBA00002624"/>
    </source>
</evidence>
<comment type="function">
    <text evidence="1">Cell wall formation. Synthesis of cross-linked peptidoglycan from the lipid intermediates. The enzyme has a penicillin-insensitive transglycosylase N-terminal domain (formation of linear glycan strands) and a penicillin-sensitive transpeptidase C-terminal domain (cross-linking of the peptide subunits).</text>
</comment>
<keyword evidence="17" id="KW-0573">Peptidoglycan synthesis</keyword>
<dbReference type="PANTHER" id="PTHR32282">
    <property type="entry name" value="BINDING PROTEIN TRANSPEPTIDASE, PUTATIVE-RELATED"/>
    <property type="match status" value="1"/>
</dbReference>
<feature type="compositionally biased region" description="Polar residues" evidence="27">
    <location>
        <begin position="682"/>
        <end position="695"/>
    </location>
</feature>
<dbReference type="Gene3D" id="1.10.3810.10">
    <property type="entry name" value="Biosynthetic peptidoglycan transglycosylase-like"/>
    <property type="match status" value="1"/>
</dbReference>
<dbReference type="GO" id="GO:0005886">
    <property type="term" value="C:plasma membrane"/>
    <property type="evidence" value="ECO:0007669"/>
    <property type="project" value="UniProtKB-SubCell"/>
</dbReference>
<keyword evidence="19 28" id="KW-0472">Membrane</keyword>
<dbReference type="GO" id="GO:0030288">
    <property type="term" value="C:outer membrane-bounded periplasmic space"/>
    <property type="evidence" value="ECO:0007669"/>
    <property type="project" value="TreeGrafter"/>
</dbReference>
<feature type="region of interest" description="Disordered" evidence="27">
    <location>
        <begin position="679"/>
        <end position="718"/>
    </location>
</feature>
<comment type="catalytic activity">
    <reaction evidence="23">
        <text>Preferential cleavage: (Ac)2-L-Lys-D-Ala-|-D-Ala. Also transpeptidation of peptidyl-alanyl moieties that are N-acyl substituents of D-alanine.</text>
        <dbReference type="EC" id="3.4.16.4"/>
    </reaction>
</comment>
<evidence type="ECO:0000256" key="28">
    <source>
        <dbReference type="SAM" id="Phobius"/>
    </source>
</evidence>
<keyword evidence="21" id="KW-0511">Multifunctional enzyme</keyword>
<evidence type="ECO:0000259" key="29">
    <source>
        <dbReference type="Pfam" id="PF00905"/>
    </source>
</evidence>
<dbReference type="SUPFAM" id="SSF53955">
    <property type="entry name" value="Lysozyme-like"/>
    <property type="match status" value="1"/>
</dbReference>
<evidence type="ECO:0000259" key="30">
    <source>
        <dbReference type="Pfam" id="PF00912"/>
    </source>
</evidence>
<keyword evidence="8" id="KW-1003">Cell membrane</keyword>
<evidence type="ECO:0000256" key="14">
    <source>
        <dbReference type="ARBA" id="ARBA00022801"/>
    </source>
</evidence>
<evidence type="ECO:0000256" key="15">
    <source>
        <dbReference type="ARBA" id="ARBA00022960"/>
    </source>
</evidence>
<dbReference type="AlphaFoldDB" id="A0A7V7UGJ3"/>
<reference evidence="31 32" key="2">
    <citation type="submission" date="2020-02" db="EMBL/GenBank/DDBJ databases">
        <title>Candidatus Galacturonibacter soehngenii shows hetero-acetogenic catabolism of galacturonic acid but lacks a canonical carbon monoxide dehydrogenase/acetyl-CoA synthase complex.</title>
        <authorList>
            <person name="Diender M."/>
            <person name="Stouten G.R."/>
            <person name="Petersen J.F."/>
            <person name="Nielsen P.H."/>
            <person name="Dueholm M.S."/>
            <person name="Pronk J.T."/>
            <person name="Van Loosdrecht M.C.M."/>
        </authorList>
    </citation>
    <scope>NUCLEOTIDE SEQUENCE [LARGE SCALE GENOMIC DNA]</scope>
    <source>
        <strain evidence="31">GalUA</strain>
    </source>
</reference>
<comment type="pathway">
    <text evidence="26">Glycan biosynthesis.</text>
</comment>
<comment type="subcellular location">
    <subcellularLocation>
        <location evidence="2">Cell membrane</location>
        <topology evidence="2">Single-pass type II membrane protein</topology>
    </subcellularLocation>
</comment>
<evidence type="ECO:0000313" key="32">
    <source>
        <dbReference type="Proteomes" id="UP000461768"/>
    </source>
</evidence>
<dbReference type="Pfam" id="PF00912">
    <property type="entry name" value="Transgly"/>
    <property type="match status" value="1"/>
</dbReference>
<evidence type="ECO:0000256" key="2">
    <source>
        <dbReference type="ARBA" id="ARBA00004401"/>
    </source>
</evidence>
<keyword evidence="10" id="KW-0645">Protease</keyword>
<dbReference type="Gene3D" id="3.40.710.10">
    <property type="entry name" value="DD-peptidase/beta-lactamase superfamily"/>
    <property type="match status" value="1"/>
</dbReference>
<keyword evidence="32" id="KW-1185">Reference proteome</keyword>
<protein>
    <recommendedName>
        <fullName evidence="7">Penicillin-binding protein 1A</fullName>
        <ecNumber evidence="24">2.4.99.28</ecNumber>
        <ecNumber evidence="6">3.4.16.4</ecNumber>
    </recommendedName>
</protein>
<evidence type="ECO:0000256" key="8">
    <source>
        <dbReference type="ARBA" id="ARBA00022475"/>
    </source>
</evidence>
<keyword evidence="14" id="KW-0378">Hydrolase</keyword>
<evidence type="ECO:0000256" key="5">
    <source>
        <dbReference type="ARBA" id="ARBA00007739"/>
    </source>
</evidence>
<evidence type="ECO:0000256" key="27">
    <source>
        <dbReference type="SAM" id="MobiDB-lite"/>
    </source>
</evidence>
<reference evidence="31 32" key="1">
    <citation type="submission" date="2019-09" db="EMBL/GenBank/DDBJ databases">
        <authorList>
            <person name="Valk L.C."/>
        </authorList>
    </citation>
    <scope>NUCLEOTIDE SEQUENCE [LARGE SCALE GENOMIC DNA]</scope>
    <source>
        <strain evidence="31">GalUA</strain>
    </source>
</reference>
<dbReference type="EC" id="3.4.16.4" evidence="6"/>
<comment type="similarity">
    <text evidence="5">In the N-terminal section; belongs to the glycosyltransferase 51 family.</text>
</comment>
<dbReference type="InterPro" id="IPR001264">
    <property type="entry name" value="Glyco_trans_51"/>
</dbReference>
<accession>A0A7V7UGJ3</accession>
<keyword evidence="12" id="KW-0808">Transferase</keyword>
<dbReference type="PANTHER" id="PTHR32282:SF11">
    <property type="entry name" value="PENICILLIN-BINDING PROTEIN 1B"/>
    <property type="match status" value="1"/>
</dbReference>
<keyword evidence="16" id="KW-0735">Signal-anchor</keyword>
<evidence type="ECO:0000256" key="20">
    <source>
        <dbReference type="ARBA" id="ARBA00023251"/>
    </source>
</evidence>
<name>A0A7V7UGJ3_9FIRM</name>